<evidence type="ECO:0000313" key="1">
    <source>
        <dbReference type="EMBL" id="EOM76345.1"/>
    </source>
</evidence>
<reference evidence="1 2" key="1">
    <citation type="journal article" date="2013" name="Genome Announc.">
        <title>Draft Genome Sequence of Rhodococcus rhodnii Strain LMG5362, a Symbiont of Rhodnius prolixus (Hemiptera, Reduviidae, Triatominae), the Principle Vector of Trypanosoma cruzi.</title>
        <authorList>
            <person name="Pachebat J.A."/>
            <person name="van Keulen G."/>
            <person name="Whitten M.M."/>
            <person name="Girdwood S."/>
            <person name="Del Sol R."/>
            <person name="Dyson P.J."/>
            <person name="Facey P.D."/>
        </authorList>
    </citation>
    <scope>NUCLEOTIDE SEQUENCE [LARGE SCALE GENOMIC DNA]</scope>
    <source>
        <strain evidence="1 2">LMG 5362</strain>
    </source>
</reference>
<gene>
    <name evidence="1" type="ORF">Rrhod_2346</name>
</gene>
<organism evidence="1 2">
    <name type="scientific">Rhodococcus rhodnii LMG 5362</name>
    <dbReference type="NCBI Taxonomy" id="1273125"/>
    <lineage>
        <taxon>Bacteria</taxon>
        <taxon>Bacillati</taxon>
        <taxon>Actinomycetota</taxon>
        <taxon>Actinomycetes</taxon>
        <taxon>Mycobacteriales</taxon>
        <taxon>Nocardiaceae</taxon>
        <taxon>Rhodococcus</taxon>
    </lineage>
</organism>
<sequence length="46" mass="4700">MEVVVCVGCVVGHVLDDPRPCPECTPACSIGKTGSIGDTCVSRDPP</sequence>
<accession>R7WM56</accession>
<keyword evidence="2" id="KW-1185">Reference proteome</keyword>
<name>R7WM56_9NOCA</name>
<dbReference type="EMBL" id="APMY01000070">
    <property type="protein sequence ID" value="EOM76345.1"/>
    <property type="molecule type" value="Genomic_DNA"/>
</dbReference>
<dbReference type="Proteomes" id="UP000013525">
    <property type="component" value="Unassembled WGS sequence"/>
</dbReference>
<proteinExistence type="predicted"/>
<evidence type="ECO:0000313" key="2">
    <source>
        <dbReference type="Proteomes" id="UP000013525"/>
    </source>
</evidence>
<comment type="caution">
    <text evidence="1">The sequence shown here is derived from an EMBL/GenBank/DDBJ whole genome shotgun (WGS) entry which is preliminary data.</text>
</comment>
<protein>
    <submittedName>
        <fullName evidence="1">Uncharacterized protein</fullName>
    </submittedName>
</protein>
<dbReference type="AlphaFoldDB" id="R7WM56"/>